<gene>
    <name evidence="8" type="ORF">AB1471_06050</name>
</gene>
<name>A0ABV3Q206_9BACL</name>
<sequence length="291" mass="33775">MVTSMTGFGRGMAEQENFRITVEMKSVNHRFLECFIRMPRQLSQIEDKIKKKIGHYIKRGKVDVFVTISGEGLISKSLKVDWQLIDSYYDFAKEAKKRYHINQDITLDHLLANSEILTVEETEGNNDELQDLIHDALEQAAVKLHYMRKNEGLELEKDLIYHLQSFKHILSQSNQVSPTIVTKYRERLEKRIKDFADGQIDESRILTEVAVFAEKADVTEELTRLDSHLAQFELALKKDEPIGRRLDFLTQEMNREVNTIGSKGNDANLVSYVVEMKSIIEKIREQVQNIE</sequence>
<accession>A0ABV3Q206</accession>
<evidence type="ECO:0000256" key="1">
    <source>
        <dbReference type="ARBA" id="ARBA00001968"/>
    </source>
</evidence>
<comment type="cofactor">
    <cofactor evidence="1">
        <name>a divalent metal cation</name>
        <dbReference type="ChEBI" id="CHEBI:60240"/>
    </cofactor>
</comment>
<comment type="similarity">
    <text evidence="5">Belongs to the YicC/YloC family.</text>
</comment>
<evidence type="ECO:0000313" key="8">
    <source>
        <dbReference type="EMBL" id="MEW9501362.1"/>
    </source>
</evidence>
<dbReference type="InterPro" id="IPR005229">
    <property type="entry name" value="YicC/YloC-like"/>
</dbReference>
<dbReference type="EC" id="3.1.-.-" evidence="8"/>
<organism evidence="8 9">
    <name type="scientific">Jeotgalibacillus marinus</name>
    <dbReference type="NCBI Taxonomy" id="86667"/>
    <lineage>
        <taxon>Bacteria</taxon>
        <taxon>Bacillati</taxon>
        <taxon>Bacillota</taxon>
        <taxon>Bacilli</taxon>
        <taxon>Bacillales</taxon>
        <taxon>Caryophanaceae</taxon>
        <taxon>Jeotgalibacillus</taxon>
    </lineage>
</organism>
<dbReference type="GO" id="GO:0016787">
    <property type="term" value="F:hydrolase activity"/>
    <property type="evidence" value="ECO:0007669"/>
    <property type="project" value="UniProtKB-KW"/>
</dbReference>
<evidence type="ECO:0000313" key="9">
    <source>
        <dbReference type="Proteomes" id="UP001556040"/>
    </source>
</evidence>
<evidence type="ECO:0000259" key="6">
    <source>
        <dbReference type="Pfam" id="PF03755"/>
    </source>
</evidence>
<dbReference type="Pfam" id="PF03755">
    <property type="entry name" value="YicC-like_N"/>
    <property type="match status" value="1"/>
</dbReference>
<dbReference type="InterPro" id="IPR013527">
    <property type="entry name" value="YicC-like_N"/>
</dbReference>
<dbReference type="InterPro" id="IPR013551">
    <property type="entry name" value="YicC-like_C"/>
</dbReference>
<dbReference type="NCBIfam" id="TIGR00255">
    <property type="entry name" value="YicC/YloC family endoribonuclease"/>
    <property type="match status" value="1"/>
</dbReference>
<protein>
    <submittedName>
        <fullName evidence="8">YicC/YloC family endoribonuclease</fullName>
        <ecNumber evidence="8">3.1.-.-</ecNumber>
    </submittedName>
</protein>
<dbReference type="Pfam" id="PF08340">
    <property type="entry name" value="YicC-like_C"/>
    <property type="match status" value="1"/>
</dbReference>
<dbReference type="EMBL" id="JBFMIA010000003">
    <property type="protein sequence ID" value="MEW9501362.1"/>
    <property type="molecule type" value="Genomic_DNA"/>
</dbReference>
<comment type="caution">
    <text evidence="8">The sequence shown here is derived from an EMBL/GenBank/DDBJ whole genome shotgun (WGS) entry which is preliminary data.</text>
</comment>
<evidence type="ECO:0000256" key="3">
    <source>
        <dbReference type="ARBA" id="ARBA00022759"/>
    </source>
</evidence>
<reference evidence="8 9" key="1">
    <citation type="journal article" date="1979" name="Int. J. Syst. Evol. Microbiol.">
        <title>Bacillus globisporus subsp. marinus subsp. nov.</title>
        <authorList>
            <person name="Liu H."/>
        </authorList>
    </citation>
    <scope>NUCLEOTIDE SEQUENCE [LARGE SCALE GENOMIC DNA]</scope>
    <source>
        <strain evidence="8 9">DSM 1297</strain>
    </source>
</reference>
<dbReference type="PANTHER" id="PTHR30636:SF3">
    <property type="entry name" value="UPF0701 PROTEIN YICC"/>
    <property type="match status" value="1"/>
</dbReference>
<dbReference type="PANTHER" id="PTHR30636">
    <property type="entry name" value="UPF0701 PROTEIN YICC"/>
    <property type="match status" value="1"/>
</dbReference>
<keyword evidence="3" id="KW-0255">Endonuclease</keyword>
<keyword evidence="4 8" id="KW-0378">Hydrolase</keyword>
<keyword evidence="2" id="KW-0540">Nuclease</keyword>
<feature type="domain" description="Endoribonuclease YicC-like N-terminal" evidence="6">
    <location>
        <begin position="3"/>
        <end position="156"/>
    </location>
</feature>
<dbReference type="RefSeq" id="WP_367778837.1">
    <property type="nucleotide sequence ID" value="NZ_JBFMIA010000003.1"/>
</dbReference>
<keyword evidence="9" id="KW-1185">Reference proteome</keyword>
<proteinExistence type="inferred from homology"/>
<evidence type="ECO:0000256" key="4">
    <source>
        <dbReference type="ARBA" id="ARBA00022801"/>
    </source>
</evidence>
<evidence type="ECO:0000259" key="7">
    <source>
        <dbReference type="Pfam" id="PF08340"/>
    </source>
</evidence>
<feature type="domain" description="Endoribonuclease YicC-like C-terminal" evidence="7">
    <location>
        <begin position="175"/>
        <end position="291"/>
    </location>
</feature>
<evidence type="ECO:0000256" key="2">
    <source>
        <dbReference type="ARBA" id="ARBA00022722"/>
    </source>
</evidence>
<dbReference type="Proteomes" id="UP001556040">
    <property type="component" value="Unassembled WGS sequence"/>
</dbReference>
<evidence type="ECO:0000256" key="5">
    <source>
        <dbReference type="ARBA" id="ARBA00035648"/>
    </source>
</evidence>